<dbReference type="PRINTS" id="PR01900">
    <property type="entry name" value="YIDCPROTEIN"/>
</dbReference>
<dbReference type="AlphaFoldDB" id="A0A6A8M621"/>
<evidence type="ECO:0000256" key="3">
    <source>
        <dbReference type="ARBA" id="ARBA00022475"/>
    </source>
</evidence>
<proteinExistence type="inferred from homology"/>
<evidence type="ECO:0000256" key="9">
    <source>
        <dbReference type="RuleBase" id="RU003945"/>
    </source>
</evidence>
<dbReference type="EMBL" id="VUNB01000003">
    <property type="protein sequence ID" value="MST68785.1"/>
    <property type="molecule type" value="Genomic_DNA"/>
</dbReference>
<keyword evidence="6 11" id="KW-1133">Transmembrane helix</keyword>
<evidence type="ECO:0000256" key="10">
    <source>
        <dbReference type="SAM" id="Coils"/>
    </source>
</evidence>
<keyword evidence="10" id="KW-0175">Coiled coil</keyword>
<dbReference type="InterPro" id="IPR047196">
    <property type="entry name" value="YidC_ALB_C"/>
</dbReference>
<reference evidence="13" key="1">
    <citation type="submission" date="2019-09" db="EMBL/GenBank/DDBJ databases">
        <title>In-depth cultivation of the pig gut microbiome towards novel bacterial diversity and tailored functional studies.</title>
        <authorList>
            <person name="Wylensek D."/>
            <person name="Hitch T.C.A."/>
            <person name="Clavel T."/>
        </authorList>
    </citation>
    <scope>NUCLEOTIDE SEQUENCE</scope>
    <source>
        <strain evidence="13">RF-744-FAT-WT-3</strain>
    </source>
</reference>
<dbReference type="NCBIfam" id="TIGR03592">
    <property type="entry name" value="yidC_oxa1_cterm"/>
    <property type="match status" value="1"/>
</dbReference>
<evidence type="ECO:0000256" key="11">
    <source>
        <dbReference type="SAM" id="Phobius"/>
    </source>
</evidence>
<comment type="subcellular location">
    <subcellularLocation>
        <location evidence="1">Cell membrane</location>
        <topology evidence="1">Multi-pass membrane protein</topology>
    </subcellularLocation>
    <subcellularLocation>
        <location evidence="9">Membrane</location>
        <topology evidence="9">Multi-pass membrane protein</topology>
    </subcellularLocation>
</comment>
<dbReference type="PANTHER" id="PTHR12428">
    <property type="entry name" value="OXA1"/>
    <property type="match status" value="1"/>
</dbReference>
<evidence type="ECO:0000256" key="6">
    <source>
        <dbReference type="ARBA" id="ARBA00022989"/>
    </source>
</evidence>
<keyword evidence="2" id="KW-0813">Transport</keyword>
<evidence type="ECO:0000259" key="12">
    <source>
        <dbReference type="Pfam" id="PF02096"/>
    </source>
</evidence>
<dbReference type="Pfam" id="PF02096">
    <property type="entry name" value="60KD_IMP"/>
    <property type="match status" value="1"/>
</dbReference>
<feature type="transmembrane region" description="Helical" evidence="11">
    <location>
        <begin position="142"/>
        <end position="160"/>
    </location>
</feature>
<keyword evidence="7 11" id="KW-0472">Membrane</keyword>
<dbReference type="GO" id="GO:0015031">
    <property type="term" value="P:protein transport"/>
    <property type="evidence" value="ECO:0007669"/>
    <property type="project" value="UniProtKB-KW"/>
</dbReference>
<keyword evidence="3" id="KW-1003">Cell membrane</keyword>
<keyword evidence="8" id="KW-0143">Chaperone</keyword>
<feature type="transmembrane region" description="Helical" evidence="11">
    <location>
        <begin position="12"/>
        <end position="36"/>
    </location>
</feature>
<evidence type="ECO:0000256" key="4">
    <source>
        <dbReference type="ARBA" id="ARBA00022692"/>
    </source>
</evidence>
<evidence type="ECO:0000256" key="5">
    <source>
        <dbReference type="ARBA" id="ARBA00022927"/>
    </source>
</evidence>
<protein>
    <submittedName>
        <fullName evidence="13">Membrane protein insertase YidC</fullName>
    </submittedName>
</protein>
<comment type="similarity">
    <text evidence="9">Belongs to the OXA1/ALB3/YidC family.</text>
</comment>
<feature type="transmembrane region" description="Helical" evidence="11">
    <location>
        <begin position="181"/>
        <end position="204"/>
    </location>
</feature>
<dbReference type="InterPro" id="IPR028055">
    <property type="entry name" value="YidC/Oxa/ALB_C"/>
</dbReference>
<feature type="coiled-coil region" evidence="10">
    <location>
        <begin position="219"/>
        <end position="253"/>
    </location>
</feature>
<feature type="transmembrane region" description="Helical" evidence="11">
    <location>
        <begin position="88"/>
        <end position="111"/>
    </location>
</feature>
<feature type="domain" description="Membrane insertase YidC/Oxa/ALB C-terminal" evidence="12">
    <location>
        <begin position="25"/>
        <end position="217"/>
    </location>
</feature>
<evidence type="ECO:0000256" key="8">
    <source>
        <dbReference type="ARBA" id="ARBA00023186"/>
    </source>
</evidence>
<dbReference type="CDD" id="cd20070">
    <property type="entry name" value="5TM_YidC_Alb3"/>
    <property type="match status" value="1"/>
</dbReference>
<evidence type="ECO:0000256" key="2">
    <source>
        <dbReference type="ARBA" id="ARBA00022448"/>
    </source>
</evidence>
<dbReference type="PANTHER" id="PTHR12428:SF65">
    <property type="entry name" value="CYTOCHROME C OXIDASE ASSEMBLY PROTEIN COX18, MITOCHONDRIAL"/>
    <property type="match status" value="1"/>
</dbReference>
<dbReference type="GO" id="GO:0032977">
    <property type="term" value="F:membrane insertase activity"/>
    <property type="evidence" value="ECO:0007669"/>
    <property type="project" value="InterPro"/>
</dbReference>
<evidence type="ECO:0000313" key="13">
    <source>
        <dbReference type="EMBL" id="MST68785.1"/>
    </source>
</evidence>
<sequence length="253" mass="29241">MNFLGIIAKPLGMLLTLIYSLVGNYGISLIILTVLVKCIMYPLYVKQIKATAGMAAVQPKMQEIQKKYANDQQKMSEEMQKLYSEEGFNPMGGCLPMLIQFPIIMGLFQLLRNPMLYMTDKQMLFAIHEPFLWIKDLAQPDLWILPILAGVSTYFSFSMTSKLTTDQGNMQTQAMQKVMKYFFPLTILWIGRSYPAGLAIYWAGGQFLQIFFNLRMNKIRREMNEKAELEKMRARAEKELEKKKAARMKGKKR</sequence>
<keyword evidence="4 9" id="KW-0812">Transmembrane</keyword>
<organism evidence="13">
    <name type="scientific">Baileyella intestinalis</name>
    <dbReference type="NCBI Taxonomy" id="2606709"/>
    <lineage>
        <taxon>Bacteria</taxon>
        <taxon>Bacillati</taxon>
        <taxon>Bacillota</taxon>
        <taxon>Clostridia</taxon>
        <taxon>Peptostreptococcales</taxon>
        <taxon>Anaerovoracaceae</taxon>
        <taxon>Baileyella</taxon>
    </lineage>
</organism>
<keyword evidence="5" id="KW-0653">Protein transport</keyword>
<dbReference type="GO" id="GO:0051205">
    <property type="term" value="P:protein insertion into membrane"/>
    <property type="evidence" value="ECO:0007669"/>
    <property type="project" value="TreeGrafter"/>
</dbReference>
<gene>
    <name evidence="13" type="ORF">FYJ66_04165</name>
</gene>
<evidence type="ECO:0000256" key="1">
    <source>
        <dbReference type="ARBA" id="ARBA00004651"/>
    </source>
</evidence>
<dbReference type="InterPro" id="IPR001708">
    <property type="entry name" value="YidC/ALB3/OXA1/COX18"/>
</dbReference>
<dbReference type="GO" id="GO:0005886">
    <property type="term" value="C:plasma membrane"/>
    <property type="evidence" value="ECO:0007669"/>
    <property type="project" value="UniProtKB-SubCell"/>
</dbReference>
<comment type="caution">
    <text evidence="13">The sequence shown here is derived from an EMBL/GenBank/DDBJ whole genome shotgun (WGS) entry which is preliminary data.</text>
</comment>
<dbReference type="RefSeq" id="WP_154572257.1">
    <property type="nucleotide sequence ID" value="NZ_JAQDDW010000002.1"/>
</dbReference>
<accession>A0A6A8M621</accession>
<name>A0A6A8M621_9FIRM</name>
<evidence type="ECO:0000256" key="7">
    <source>
        <dbReference type="ARBA" id="ARBA00023136"/>
    </source>
</evidence>